<dbReference type="EMBL" id="ML977324">
    <property type="protein sequence ID" value="KAF2114988.1"/>
    <property type="molecule type" value="Genomic_DNA"/>
</dbReference>
<keyword evidence="3" id="KW-1185">Reference proteome</keyword>
<organism evidence="2 3">
    <name type="scientific">Lophiotrema nucula</name>
    <dbReference type="NCBI Taxonomy" id="690887"/>
    <lineage>
        <taxon>Eukaryota</taxon>
        <taxon>Fungi</taxon>
        <taxon>Dikarya</taxon>
        <taxon>Ascomycota</taxon>
        <taxon>Pezizomycotina</taxon>
        <taxon>Dothideomycetes</taxon>
        <taxon>Pleosporomycetidae</taxon>
        <taxon>Pleosporales</taxon>
        <taxon>Lophiotremataceae</taxon>
        <taxon>Lophiotrema</taxon>
    </lineage>
</organism>
<name>A0A6A5Z9C9_9PLEO</name>
<evidence type="ECO:0000313" key="2">
    <source>
        <dbReference type="EMBL" id="KAF2114988.1"/>
    </source>
</evidence>
<dbReference type="Proteomes" id="UP000799770">
    <property type="component" value="Unassembled WGS sequence"/>
</dbReference>
<evidence type="ECO:0000313" key="3">
    <source>
        <dbReference type="Proteomes" id="UP000799770"/>
    </source>
</evidence>
<gene>
    <name evidence="2" type="ORF">BDV96DRAFT_600139</name>
</gene>
<feature type="region of interest" description="Disordered" evidence="1">
    <location>
        <begin position="165"/>
        <end position="185"/>
    </location>
</feature>
<proteinExistence type="predicted"/>
<feature type="compositionally biased region" description="Polar residues" evidence="1">
    <location>
        <begin position="169"/>
        <end position="185"/>
    </location>
</feature>
<reference evidence="2" key="1">
    <citation type="journal article" date="2020" name="Stud. Mycol.">
        <title>101 Dothideomycetes genomes: a test case for predicting lifestyles and emergence of pathogens.</title>
        <authorList>
            <person name="Haridas S."/>
            <person name="Albert R."/>
            <person name="Binder M."/>
            <person name="Bloem J."/>
            <person name="Labutti K."/>
            <person name="Salamov A."/>
            <person name="Andreopoulos B."/>
            <person name="Baker S."/>
            <person name="Barry K."/>
            <person name="Bills G."/>
            <person name="Bluhm B."/>
            <person name="Cannon C."/>
            <person name="Castanera R."/>
            <person name="Culley D."/>
            <person name="Daum C."/>
            <person name="Ezra D."/>
            <person name="Gonzalez J."/>
            <person name="Henrissat B."/>
            <person name="Kuo A."/>
            <person name="Liang C."/>
            <person name="Lipzen A."/>
            <person name="Lutzoni F."/>
            <person name="Magnuson J."/>
            <person name="Mondo S."/>
            <person name="Nolan M."/>
            <person name="Ohm R."/>
            <person name="Pangilinan J."/>
            <person name="Park H.-J."/>
            <person name="Ramirez L."/>
            <person name="Alfaro M."/>
            <person name="Sun H."/>
            <person name="Tritt A."/>
            <person name="Yoshinaga Y."/>
            <person name="Zwiers L.-H."/>
            <person name="Turgeon B."/>
            <person name="Goodwin S."/>
            <person name="Spatafora J."/>
            <person name="Crous P."/>
            <person name="Grigoriev I."/>
        </authorList>
    </citation>
    <scope>NUCLEOTIDE SEQUENCE</scope>
    <source>
        <strain evidence="2">CBS 627.86</strain>
    </source>
</reference>
<sequence length="323" mass="34864">MITTPPPRTSPSSGTSVTQTGYSDVALYCTTIVDTSTLELAPSIRRHCTAAKHFDEGSTLVACAASAWFSYGAAGRLSCHCASGPSVLLSRIPAGSAVILSIAACPYRFPRWCSRYTVPYLTAGVRIRPITGWRRLHRRLCLPGDDGGRRAAAWESHLCEPPLVHHTNPHNSESVSRGGSRTYSRNRTLSSNRVWYLTRSADAANLAQTSCAIARGAPRSGVSVETKDGGSFAVNARPRSQGIRGGLYGEQSEVQFTAEAKVDIHTNGPDNKESLNAARSMLREAYCEGSNDCCKPRRRSHCRREALQYPGSHSSRRGALPGG</sequence>
<protein>
    <submittedName>
        <fullName evidence="2">Uncharacterized protein</fullName>
    </submittedName>
</protein>
<dbReference type="AlphaFoldDB" id="A0A6A5Z9C9"/>
<accession>A0A6A5Z9C9</accession>
<evidence type="ECO:0000256" key="1">
    <source>
        <dbReference type="SAM" id="MobiDB-lite"/>
    </source>
</evidence>